<dbReference type="Proteomes" id="UP000011200">
    <property type="component" value="Chromosome"/>
</dbReference>
<dbReference type="EMBL" id="CP027541">
    <property type="protein sequence ID" value="AWT56186.1"/>
    <property type="molecule type" value="Genomic_DNA"/>
</dbReference>
<proteinExistence type="predicted"/>
<evidence type="ECO:0000313" key="2">
    <source>
        <dbReference type="EMBL" id="AWT56186.1"/>
    </source>
</evidence>
<keyword evidence="1" id="KW-0472">Membrane</keyword>
<protein>
    <submittedName>
        <fullName evidence="2">Uncharacterized protein</fullName>
    </submittedName>
</protein>
<reference evidence="2 3" key="1">
    <citation type="journal article" date="2013" name="Genome Announc.">
        <title>Draft genome sequence of MKD8, a conjugal recipient Mycobacterium smegmatis strain.</title>
        <authorList>
            <person name="Gray T.A."/>
            <person name="Palumbo M.J."/>
            <person name="Derbyshire K.M."/>
        </authorList>
    </citation>
    <scope>NUCLEOTIDE SEQUENCE [LARGE SCALE GENOMIC DNA]</scope>
    <source>
        <strain evidence="2 3">MKD8</strain>
    </source>
</reference>
<feature type="transmembrane region" description="Helical" evidence="1">
    <location>
        <begin position="34"/>
        <end position="54"/>
    </location>
</feature>
<sequence length="60" mass="6229">MTRKRLAIAGLAFGLLALIAGVLQVSVYLINDGPRHLVVGIFAVSVGVSVLVAAGQSLRR</sequence>
<dbReference type="RefSeq" id="WP_003896749.1">
    <property type="nucleotide sequence ID" value="NZ_CP027541.1"/>
</dbReference>
<evidence type="ECO:0000256" key="1">
    <source>
        <dbReference type="SAM" id="Phobius"/>
    </source>
</evidence>
<accession>A0A2U9PWL9</accession>
<name>A0A2U9PWL9_MYCSE</name>
<organism evidence="2 3">
    <name type="scientific">Mycolicibacterium smegmatis (strain MKD8)</name>
    <name type="common">Mycobacterium smegmatis</name>
    <dbReference type="NCBI Taxonomy" id="1214915"/>
    <lineage>
        <taxon>Bacteria</taxon>
        <taxon>Bacillati</taxon>
        <taxon>Actinomycetota</taxon>
        <taxon>Actinomycetes</taxon>
        <taxon>Mycobacteriales</taxon>
        <taxon>Mycobacteriaceae</taxon>
        <taxon>Mycolicibacterium</taxon>
    </lineage>
</organism>
<dbReference type="AlphaFoldDB" id="A0A2U9PWL9"/>
<keyword evidence="1" id="KW-0812">Transmembrane</keyword>
<gene>
    <name evidence="2" type="ORF">D806_052360</name>
</gene>
<keyword evidence="1" id="KW-1133">Transmembrane helix</keyword>
<dbReference type="GeneID" id="93460004"/>
<evidence type="ECO:0000313" key="3">
    <source>
        <dbReference type="Proteomes" id="UP000011200"/>
    </source>
</evidence>
<reference evidence="3" key="2">
    <citation type="submission" date="2018-03" db="EMBL/GenBank/DDBJ databases">
        <authorList>
            <person name="Derbyshire K."/>
            <person name="Gray T.A."/>
            <person name="Champion M."/>
        </authorList>
    </citation>
    <scope>NUCLEOTIDE SEQUENCE [LARGE SCALE GENOMIC DNA]</scope>
    <source>
        <strain evidence="3">MKD8</strain>
    </source>
</reference>